<dbReference type="GO" id="GO:0005615">
    <property type="term" value="C:extracellular space"/>
    <property type="evidence" value="ECO:0007669"/>
    <property type="project" value="InterPro"/>
</dbReference>
<dbReference type="InterPro" id="IPR042185">
    <property type="entry name" value="Serpin_sf_2"/>
</dbReference>
<name>A0AAV2J9A2_KNICA</name>
<evidence type="ECO:0000259" key="10">
    <source>
        <dbReference type="SMART" id="SM00093"/>
    </source>
</evidence>
<keyword evidence="5 9" id="KW-0732">Signal</keyword>
<evidence type="ECO:0000256" key="1">
    <source>
        <dbReference type="ARBA" id="ARBA00004613"/>
    </source>
</evidence>
<evidence type="ECO:0000256" key="3">
    <source>
        <dbReference type="ARBA" id="ARBA00022525"/>
    </source>
</evidence>
<dbReference type="SUPFAM" id="SSF56574">
    <property type="entry name" value="Serpins"/>
    <property type="match status" value="1"/>
</dbReference>
<evidence type="ECO:0000313" key="11">
    <source>
        <dbReference type="EMBL" id="CAL1571714.1"/>
    </source>
</evidence>
<evidence type="ECO:0000256" key="9">
    <source>
        <dbReference type="SAM" id="SignalP"/>
    </source>
</evidence>
<proteinExistence type="inferred from homology"/>
<accession>A0AAV2J9A2</accession>
<evidence type="ECO:0000256" key="6">
    <source>
        <dbReference type="ARBA" id="ARBA00022900"/>
    </source>
</evidence>
<feature type="chain" id="PRO_5043696458" description="Serpin domain-containing protein" evidence="9">
    <location>
        <begin position="25"/>
        <end position="301"/>
    </location>
</feature>
<evidence type="ECO:0000256" key="5">
    <source>
        <dbReference type="ARBA" id="ARBA00022729"/>
    </source>
</evidence>
<dbReference type="AlphaFoldDB" id="A0AAV2J9A2"/>
<dbReference type="InterPro" id="IPR042178">
    <property type="entry name" value="Serpin_sf_1"/>
</dbReference>
<organism evidence="11 12">
    <name type="scientific">Knipowitschia caucasica</name>
    <name type="common">Caucasian dwarf goby</name>
    <name type="synonym">Pomatoschistus caucasicus</name>
    <dbReference type="NCBI Taxonomy" id="637954"/>
    <lineage>
        <taxon>Eukaryota</taxon>
        <taxon>Metazoa</taxon>
        <taxon>Chordata</taxon>
        <taxon>Craniata</taxon>
        <taxon>Vertebrata</taxon>
        <taxon>Euteleostomi</taxon>
        <taxon>Actinopterygii</taxon>
        <taxon>Neopterygii</taxon>
        <taxon>Teleostei</taxon>
        <taxon>Neoteleostei</taxon>
        <taxon>Acanthomorphata</taxon>
        <taxon>Gobiaria</taxon>
        <taxon>Gobiiformes</taxon>
        <taxon>Gobioidei</taxon>
        <taxon>Gobiidae</taxon>
        <taxon>Gobiinae</taxon>
        <taxon>Knipowitschia</taxon>
    </lineage>
</organism>
<evidence type="ECO:0000256" key="2">
    <source>
        <dbReference type="ARBA" id="ARBA00009500"/>
    </source>
</evidence>
<keyword evidence="6" id="KW-0722">Serine protease inhibitor</keyword>
<evidence type="ECO:0000313" key="12">
    <source>
        <dbReference type="Proteomes" id="UP001497482"/>
    </source>
</evidence>
<feature type="domain" description="Serpin" evidence="10">
    <location>
        <begin position="38"/>
        <end position="301"/>
    </location>
</feature>
<dbReference type="EMBL" id="OZ035832">
    <property type="protein sequence ID" value="CAL1571714.1"/>
    <property type="molecule type" value="Genomic_DNA"/>
</dbReference>
<dbReference type="GO" id="GO:0004867">
    <property type="term" value="F:serine-type endopeptidase inhibitor activity"/>
    <property type="evidence" value="ECO:0007669"/>
    <property type="project" value="UniProtKB-KW"/>
</dbReference>
<dbReference type="PANTHER" id="PTHR11461:SF50">
    <property type="entry name" value="NEUROSERPIN"/>
    <property type="match status" value="1"/>
</dbReference>
<dbReference type="InterPro" id="IPR000215">
    <property type="entry name" value="Serpin_fam"/>
</dbReference>
<dbReference type="FunFam" id="3.30.497.10:FF:000005">
    <property type="entry name" value="serpin I2 isoform X1"/>
    <property type="match status" value="1"/>
</dbReference>
<dbReference type="Proteomes" id="UP001497482">
    <property type="component" value="Chromosome 10"/>
</dbReference>
<sequence>MSITVPSLLLLLFLAILLPDDACGAADIPEDITAEFSVRLYQHLQARDSQDNIIFSPLSVAMALGMVELGAHGDTLQEIRQALGFGQLVPGLEFSLLQNLTSALSQDKAQYVVRFANSLYLQQGASFSPEFVHLIRKYFRAHVDTVDFNQSAAVAQLINHWVENHTESKIRELLSPDDFSSVTRLTLVNAVYFRGSWKNQFRPENTRSFSFSRDDGSEVQTQMMYQQGDFSYGEFSDGSQEAGGVYQVLEMPYAGEDMSMMIVLPRQEVPLATLEPIIKAPLLEEWANNVKRQKVEVYLPK</sequence>
<keyword evidence="3" id="KW-0964">Secreted</keyword>
<keyword evidence="12" id="KW-1185">Reference proteome</keyword>
<evidence type="ECO:0000256" key="8">
    <source>
        <dbReference type="RuleBase" id="RU000411"/>
    </source>
</evidence>
<keyword evidence="7" id="KW-0325">Glycoprotein</keyword>
<dbReference type="PANTHER" id="PTHR11461">
    <property type="entry name" value="SERINE PROTEASE INHIBITOR, SERPIN"/>
    <property type="match status" value="1"/>
</dbReference>
<evidence type="ECO:0000256" key="7">
    <source>
        <dbReference type="ARBA" id="ARBA00023180"/>
    </source>
</evidence>
<evidence type="ECO:0000256" key="4">
    <source>
        <dbReference type="ARBA" id="ARBA00022690"/>
    </source>
</evidence>
<dbReference type="Gene3D" id="2.30.39.10">
    <property type="entry name" value="Alpha-1-antitrypsin, domain 1"/>
    <property type="match status" value="1"/>
</dbReference>
<dbReference type="InterPro" id="IPR036186">
    <property type="entry name" value="Serpin_sf"/>
</dbReference>
<dbReference type="Pfam" id="PF00079">
    <property type="entry name" value="Serpin"/>
    <property type="match status" value="1"/>
</dbReference>
<dbReference type="InterPro" id="IPR023796">
    <property type="entry name" value="Serpin_dom"/>
</dbReference>
<comment type="subcellular location">
    <subcellularLocation>
        <location evidence="1">Secreted</location>
    </subcellularLocation>
</comment>
<dbReference type="SMART" id="SM00093">
    <property type="entry name" value="SERPIN"/>
    <property type="match status" value="1"/>
</dbReference>
<keyword evidence="4" id="KW-0646">Protease inhibitor</keyword>
<protein>
    <recommendedName>
        <fullName evidence="10">Serpin domain-containing protein</fullName>
    </recommendedName>
</protein>
<comment type="similarity">
    <text evidence="2 8">Belongs to the serpin family.</text>
</comment>
<feature type="signal peptide" evidence="9">
    <location>
        <begin position="1"/>
        <end position="24"/>
    </location>
</feature>
<dbReference type="Gene3D" id="3.30.497.10">
    <property type="entry name" value="Antithrombin, subunit I, domain 2"/>
    <property type="match status" value="1"/>
</dbReference>
<gene>
    <name evidence="11" type="ORF">KC01_LOCUS3808</name>
</gene>
<reference evidence="11 12" key="1">
    <citation type="submission" date="2024-04" db="EMBL/GenBank/DDBJ databases">
        <authorList>
            <person name="Waldvogel A.-M."/>
            <person name="Schoenle A."/>
        </authorList>
    </citation>
    <scope>NUCLEOTIDE SEQUENCE [LARGE SCALE GENOMIC DNA]</scope>
</reference>